<dbReference type="EMBL" id="CP034413">
    <property type="protein sequence ID" value="QCI60017.1"/>
    <property type="molecule type" value="Genomic_DNA"/>
</dbReference>
<reference evidence="5" key="1">
    <citation type="submission" date="2018-12" db="EMBL/GenBank/DDBJ databases">
        <title>Dusodibacter welbiota gen. nov., sp. nov., isolated from human faeces and emended description of the Oscillibacter genus.</title>
        <authorList>
            <person name="Le Roy T."/>
            <person name="Van der Smissen P."/>
            <person name="Delzenne N."/>
            <person name="Muccioli G."/>
            <person name="Collet J.F."/>
            <person name="Cani P.D."/>
        </authorList>
    </citation>
    <scope>NUCLEOTIDE SEQUENCE [LARGE SCALE GENOMIC DNA]</scope>
    <source>
        <strain evidence="5">J115</strain>
    </source>
</reference>
<dbReference type="InterPro" id="IPR041698">
    <property type="entry name" value="Methyltransf_25"/>
</dbReference>
<dbReference type="RefSeq" id="WP_119310566.1">
    <property type="nucleotide sequence ID" value="NZ_CAUWCU010000040.1"/>
</dbReference>
<organism evidence="4 5">
    <name type="scientific">Dysosmobacter welbionis</name>
    <dbReference type="NCBI Taxonomy" id="2093857"/>
    <lineage>
        <taxon>Bacteria</taxon>
        <taxon>Bacillati</taxon>
        <taxon>Bacillota</taxon>
        <taxon>Clostridia</taxon>
        <taxon>Eubacteriales</taxon>
        <taxon>Oscillospiraceae</taxon>
        <taxon>Dysosmobacter</taxon>
    </lineage>
</organism>
<dbReference type="PANTHER" id="PTHR43861">
    <property type="entry name" value="TRANS-ACONITATE 2-METHYLTRANSFERASE-RELATED"/>
    <property type="match status" value="1"/>
</dbReference>
<protein>
    <submittedName>
        <fullName evidence="4">Class I SAM-dependent methyltransferase</fullName>
    </submittedName>
</protein>
<evidence type="ECO:0000313" key="5">
    <source>
        <dbReference type="Proteomes" id="UP000298642"/>
    </source>
</evidence>
<gene>
    <name evidence="4" type="ORF">EIO64_12955</name>
</gene>
<dbReference type="Gene3D" id="2.20.25.110">
    <property type="entry name" value="S-adenosyl-L-methionine-dependent methyltransferases"/>
    <property type="match status" value="1"/>
</dbReference>
<keyword evidence="2 4" id="KW-0808">Transferase</keyword>
<proteinExistence type="predicted"/>
<keyword evidence="1 4" id="KW-0489">Methyltransferase</keyword>
<dbReference type="CDD" id="cd02440">
    <property type="entry name" value="AdoMet_MTases"/>
    <property type="match status" value="1"/>
</dbReference>
<sequence length="251" mass="28931">MSSYDALAASYDALTVDVEYRRRADYLTRQFHRSALPVETVLDLACGTGTMACLLAERGYRMIAVDGSEEMLTQAAWKAAALEQPPMFLHQSMPRLHLGMEVDAAISTLDALNYLTRTADLRETLRRVYRWLRPGGLFLFDVNTPYKLRRMDGQVYLDETEDSYCVWRTFYAPGRKICTYQVDLFRLNANGSWDRAFEEHRERAWGREELETYLTEAGFGAVTVTGDLTSRPPAAEEDRWIFRCQKPVRPR</sequence>
<dbReference type="KEGG" id="obj:EIO64_12955"/>
<name>A0A4D7B0H1_9FIRM</name>
<dbReference type="PANTHER" id="PTHR43861:SF1">
    <property type="entry name" value="TRANS-ACONITATE 2-METHYLTRANSFERASE"/>
    <property type="match status" value="1"/>
</dbReference>
<evidence type="ECO:0000259" key="3">
    <source>
        <dbReference type="Pfam" id="PF13649"/>
    </source>
</evidence>
<evidence type="ECO:0000313" key="4">
    <source>
        <dbReference type="EMBL" id="QCI60017.1"/>
    </source>
</evidence>
<dbReference type="GO" id="GO:0008168">
    <property type="term" value="F:methyltransferase activity"/>
    <property type="evidence" value="ECO:0007669"/>
    <property type="project" value="UniProtKB-KW"/>
</dbReference>
<dbReference type="Gene3D" id="3.40.50.150">
    <property type="entry name" value="Vaccinia Virus protein VP39"/>
    <property type="match status" value="1"/>
</dbReference>
<feature type="domain" description="Methyltransferase" evidence="3">
    <location>
        <begin position="41"/>
        <end position="136"/>
    </location>
</feature>
<evidence type="ECO:0000256" key="2">
    <source>
        <dbReference type="ARBA" id="ARBA00022679"/>
    </source>
</evidence>
<dbReference type="AlphaFoldDB" id="A0A4D7B0H1"/>
<dbReference type="InterPro" id="IPR029063">
    <property type="entry name" value="SAM-dependent_MTases_sf"/>
</dbReference>
<dbReference type="Proteomes" id="UP000298642">
    <property type="component" value="Chromosome"/>
</dbReference>
<dbReference type="Pfam" id="PF13649">
    <property type="entry name" value="Methyltransf_25"/>
    <property type="match status" value="1"/>
</dbReference>
<dbReference type="GO" id="GO:0032259">
    <property type="term" value="P:methylation"/>
    <property type="evidence" value="ECO:0007669"/>
    <property type="project" value="UniProtKB-KW"/>
</dbReference>
<dbReference type="SUPFAM" id="SSF53335">
    <property type="entry name" value="S-adenosyl-L-methionine-dependent methyltransferases"/>
    <property type="match status" value="1"/>
</dbReference>
<accession>A0A4D7B0H1</accession>
<evidence type="ECO:0000256" key="1">
    <source>
        <dbReference type="ARBA" id="ARBA00022603"/>
    </source>
</evidence>
<keyword evidence="5" id="KW-1185">Reference proteome</keyword>